<dbReference type="GO" id="GO:0030154">
    <property type="term" value="P:cell differentiation"/>
    <property type="evidence" value="ECO:0007669"/>
    <property type="project" value="UniProtKB-KW"/>
</dbReference>
<dbReference type="Gene3D" id="2.60.40.790">
    <property type="match status" value="1"/>
</dbReference>
<dbReference type="SUPFAM" id="SSF49764">
    <property type="entry name" value="HSP20-like chaperones"/>
    <property type="match status" value="1"/>
</dbReference>
<evidence type="ECO:0000256" key="9">
    <source>
        <dbReference type="ARBA" id="ARBA00023069"/>
    </source>
</evidence>
<evidence type="ECO:0000256" key="7">
    <source>
        <dbReference type="ARBA" id="ARBA00022846"/>
    </source>
</evidence>
<dbReference type="Pfam" id="PF00011">
    <property type="entry name" value="HSP20"/>
    <property type="match status" value="1"/>
</dbReference>
<comment type="subcellular location">
    <subcellularLocation>
        <location evidence="2">Cell projection</location>
        <location evidence="2">Cilium</location>
        <location evidence="2">Flagellum</location>
    </subcellularLocation>
    <subcellularLocation>
        <location evidence="3">Cytoplasm</location>
        <location evidence="3">Cytoskeleton</location>
        <location evidence="3">Microtubule organizing center</location>
        <location evidence="3">Centrosome</location>
    </subcellularLocation>
</comment>
<comment type="function">
    <text evidence="1">Component of the outer dense fibers (ODF) of spermatozoa. ODF are filamentous structures located on the outside of the axoneme in the midpiece and principal piece of the mammalian sperm tail and may help to maintain the passive elastic structures and elastic recoil of the sperm tail.</text>
</comment>
<sequence length="82" mass="9182">SRLRRLGLMLSCCHSPSHLALMDVRGFDPRDVTVCVKDGKVTMAAEHKEEHNSALGKTCSYRRLVKEFSLPPVVDDDVSYCC</sequence>
<organism evidence="11 12">
    <name type="scientific">Notiomystis cincta</name>
    <dbReference type="NCBI Taxonomy" id="366454"/>
    <lineage>
        <taxon>Eukaryota</taxon>
        <taxon>Metazoa</taxon>
        <taxon>Chordata</taxon>
        <taxon>Craniata</taxon>
        <taxon>Vertebrata</taxon>
        <taxon>Euteleostomi</taxon>
        <taxon>Archelosauria</taxon>
        <taxon>Archosauria</taxon>
        <taxon>Dinosauria</taxon>
        <taxon>Saurischia</taxon>
        <taxon>Theropoda</taxon>
        <taxon>Coelurosauria</taxon>
        <taxon>Aves</taxon>
        <taxon>Neognathae</taxon>
        <taxon>Neoaves</taxon>
        <taxon>Telluraves</taxon>
        <taxon>Australaves</taxon>
        <taxon>Passeriformes</taxon>
        <taxon>Notiomystidae</taxon>
        <taxon>Notiomystis</taxon>
    </lineage>
</organism>
<keyword evidence="7" id="KW-0282">Flagellum</keyword>
<dbReference type="InterPro" id="IPR008978">
    <property type="entry name" value="HSP20-like_chaperone"/>
</dbReference>
<dbReference type="GO" id="GO:0005813">
    <property type="term" value="C:centrosome"/>
    <property type="evidence" value="ECO:0007669"/>
    <property type="project" value="UniProtKB-SubCell"/>
</dbReference>
<evidence type="ECO:0000256" key="1">
    <source>
        <dbReference type="ARBA" id="ARBA00001979"/>
    </source>
</evidence>
<evidence type="ECO:0000256" key="4">
    <source>
        <dbReference type="ARBA" id="ARBA00019020"/>
    </source>
</evidence>
<dbReference type="PANTHER" id="PTHR17125">
    <property type="entry name" value="OUTER DENSE FIBER PROTEIN 1"/>
    <property type="match status" value="1"/>
</dbReference>
<evidence type="ECO:0000256" key="5">
    <source>
        <dbReference type="ARBA" id="ARBA00022473"/>
    </source>
</evidence>
<keyword evidence="5" id="KW-0217">Developmental protein</keyword>
<evidence type="ECO:0000313" key="12">
    <source>
        <dbReference type="Proteomes" id="UP000579558"/>
    </source>
</evidence>
<dbReference type="InterPro" id="IPR037389">
    <property type="entry name" value="ODFP"/>
</dbReference>
<accession>A0A7K6VES6</accession>
<keyword evidence="12" id="KW-1185">Reference proteome</keyword>
<dbReference type="AlphaFoldDB" id="A0A7K6VES6"/>
<dbReference type="Proteomes" id="UP000579558">
    <property type="component" value="Unassembled WGS sequence"/>
</dbReference>
<feature type="non-terminal residue" evidence="11">
    <location>
        <position position="1"/>
    </location>
</feature>
<keyword evidence="9" id="KW-0969">Cilium</keyword>
<keyword evidence="6" id="KW-0221">Differentiation</keyword>
<evidence type="ECO:0000313" key="11">
    <source>
        <dbReference type="EMBL" id="NWX33010.1"/>
    </source>
</evidence>
<proteinExistence type="predicted"/>
<feature type="non-terminal residue" evidence="11">
    <location>
        <position position="82"/>
    </location>
</feature>
<dbReference type="GO" id="GO:0031514">
    <property type="term" value="C:motile cilium"/>
    <property type="evidence" value="ECO:0007669"/>
    <property type="project" value="UniProtKB-SubCell"/>
</dbReference>
<evidence type="ECO:0000256" key="6">
    <source>
        <dbReference type="ARBA" id="ARBA00022782"/>
    </source>
</evidence>
<evidence type="ECO:0000256" key="2">
    <source>
        <dbReference type="ARBA" id="ARBA00004230"/>
    </source>
</evidence>
<dbReference type="GO" id="GO:0007283">
    <property type="term" value="P:spermatogenesis"/>
    <property type="evidence" value="ECO:0007669"/>
    <property type="project" value="UniProtKB-KW"/>
</dbReference>
<evidence type="ECO:0000256" key="3">
    <source>
        <dbReference type="ARBA" id="ARBA00004300"/>
    </source>
</evidence>
<dbReference type="OrthoDB" id="1431247at2759"/>
<comment type="caution">
    <text evidence="11">The sequence shown here is derived from an EMBL/GenBank/DDBJ whole genome shotgun (WGS) entry which is preliminary data.</text>
</comment>
<dbReference type="EMBL" id="VZRX01014347">
    <property type="protein sequence ID" value="NWX33010.1"/>
    <property type="molecule type" value="Genomic_DNA"/>
</dbReference>
<keyword evidence="8" id="KW-0744">Spermatogenesis</keyword>
<gene>
    <name evidence="11" type="primary">Odf1</name>
    <name evidence="11" type="ORF">NOTCIN_R08732</name>
</gene>
<feature type="domain" description="SHSP" evidence="10">
    <location>
        <begin position="22"/>
        <end position="77"/>
    </location>
</feature>
<name>A0A7K6VES6_9PASS</name>
<dbReference type="InterPro" id="IPR002068">
    <property type="entry name" value="A-crystallin/Hsp20_dom"/>
</dbReference>
<dbReference type="PANTHER" id="PTHR17125:SF2">
    <property type="entry name" value="OUTER DENSE FIBER PROTEIN 1"/>
    <property type="match status" value="1"/>
</dbReference>
<keyword evidence="9" id="KW-0966">Cell projection</keyword>
<evidence type="ECO:0000259" key="10">
    <source>
        <dbReference type="Pfam" id="PF00011"/>
    </source>
</evidence>
<reference evidence="11 12" key="1">
    <citation type="submission" date="2019-09" db="EMBL/GenBank/DDBJ databases">
        <title>Bird 10,000 Genomes (B10K) Project - Family phase.</title>
        <authorList>
            <person name="Zhang G."/>
        </authorList>
    </citation>
    <scope>NUCLEOTIDE SEQUENCE [LARGE SCALE GENOMIC DNA]</scope>
    <source>
        <strain evidence="11">B10K-DU-029-75</strain>
    </source>
</reference>
<dbReference type="GO" id="GO:0099513">
    <property type="term" value="C:polymeric cytoskeletal fiber"/>
    <property type="evidence" value="ECO:0007669"/>
    <property type="project" value="InterPro"/>
</dbReference>
<evidence type="ECO:0000256" key="8">
    <source>
        <dbReference type="ARBA" id="ARBA00022871"/>
    </source>
</evidence>
<protein>
    <recommendedName>
        <fullName evidence="4">Outer dense fiber protein 1</fullName>
    </recommendedName>
</protein>